<name>A0A0E9VJX5_ANGAN</name>
<dbReference type="EMBL" id="GBXM01031039">
    <property type="protein sequence ID" value="JAH77538.1"/>
    <property type="molecule type" value="Transcribed_RNA"/>
</dbReference>
<accession>A0A0E9VJX5</accession>
<organism evidence="1">
    <name type="scientific">Anguilla anguilla</name>
    <name type="common">European freshwater eel</name>
    <name type="synonym">Muraena anguilla</name>
    <dbReference type="NCBI Taxonomy" id="7936"/>
    <lineage>
        <taxon>Eukaryota</taxon>
        <taxon>Metazoa</taxon>
        <taxon>Chordata</taxon>
        <taxon>Craniata</taxon>
        <taxon>Vertebrata</taxon>
        <taxon>Euteleostomi</taxon>
        <taxon>Actinopterygii</taxon>
        <taxon>Neopterygii</taxon>
        <taxon>Teleostei</taxon>
        <taxon>Anguilliformes</taxon>
        <taxon>Anguillidae</taxon>
        <taxon>Anguilla</taxon>
    </lineage>
</organism>
<sequence>MEAWRKVFVTCA</sequence>
<reference evidence="1" key="1">
    <citation type="submission" date="2014-11" db="EMBL/GenBank/DDBJ databases">
        <authorList>
            <person name="Amaro Gonzalez C."/>
        </authorList>
    </citation>
    <scope>NUCLEOTIDE SEQUENCE</scope>
</reference>
<proteinExistence type="predicted"/>
<protein>
    <submittedName>
        <fullName evidence="1">Uncharacterized protein</fullName>
    </submittedName>
</protein>
<evidence type="ECO:0000313" key="1">
    <source>
        <dbReference type="EMBL" id="JAH77538.1"/>
    </source>
</evidence>
<reference evidence="1" key="2">
    <citation type="journal article" date="2015" name="Fish Shellfish Immunol.">
        <title>Early steps in the European eel (Anguilla anguilla)-Vibrio vulnificus interaction in the gills: Role of the RtxA13 toxin.</title>
        <authorList>
            <person name="Callol A."/>
            <person name="Pajuelo D."/>
            <person name="Ebbesson L."/>
            <person name="Teles M."/>
            <person name="MacKenzie S."/>
            <person name="Amaro C."/>
        </authorList>
    </citation>
    <scope>NUCLEOTIDE SEQUENCE</scope>
</reference>